<evidence type="ECO:0000256" key="2">
    <source>
        <dbReference type="ARBA" id="ARBA00022714"/>
    </source>
</evidence>
<evidence type="ECO:0000256" key="6">
    <source>
        <dbReference type="ARBA" id="ARBA00023014"/>
    </source>
</evidence>
<comment type="cofactor">
    <cofactor evidence="1">
        <name>Fe cation</name>
        <dbReference type="ChEBI" id="CHEBI:24875"/>
    </cofactor>
</comment>
<dbReference type="PANTHER" id="PTHR43756:SF5">
    <property type="entry name" value="CHOLINE MONOOXYGENASE, CHLOROPLASTIC"/>
    <property type="match status" value="1"/>
</dbReference>
<dbReference type="PANTHER" id="PTHR43756">
    <property type="entry name" value="CHOLINE MONOOXYGENASE, CHLOROPLASTIC"/>
    <property type="match status" value="1"/>
</dbReference>
<dbReference type="SUPFAM" id="SSF50022">
    <property type="entry name" value="ISP domain"/>
    <property type="match status" value="1"/>
</dbReference>
<dbReference type="EMBL" id="UINC01027811">
    <property type="protein sequence ID" value="SVB07703.1"/>
    <property type="molecule type" value="Genomic_DNA"/>
</dbReference>
<keyword evidence="4" id="KW-0560">Oxidoreductase</keyword>
<feature type="non-terminal residue" evidence="8">
    <location>
        <position position="1"/>
    </location>
</feature>
<dbReference type="GO" id="GO:0005506">
    <property type="term" value="F:iron ion binding"/>
    <property type="evidence" value="ECO:0007669"/>
    <property type="project" value="InterPro"/>
</dbReference>
<dbReference type="PRINTS" id="PR00090">
    <property type="entry name" value="RNGDIOXGNASE"/>
</dbReference>
<reference evidence="8" key="1">
    <citation type="submission" date="2018-05" db="EMBL/GenBank/DDBJ databases">
        <authorList>
            <person name="Lanie J.A."/>
            <person name="Ng W.-L."/>
            <person name="Kazmierczak K.M."/>
            <person name="Andrzejewski T.M."/>
            <person name="Davidsen T.M."/>
            <person name="Wayne K.J."/>
            <person name="Tettelin H."/>
            <person name="Glass J.I."/>
            <person name="Rusch D."/>
            <person name="Podicherti R."/>
            <person name="Tsui H.-C.T."/>
            <person name="Winkler M.E."/>
        </authorList>
    </citation>
    <scope>NUCLEOTIDE SEQUENCE</scope>
</reference>
<keyword evidence="6" id="KW-0411">Iron-sulfur</keyword>
<dbReference type="GO" id="GO:0016491">
    <property type="term" value="F:oxidoreductase activity"/>
    <property type="evidence" value="ECO:0007669"/>
    <property type="project" value="UniProtKB-KW"/>
</dbReference>
<keyword evidence="5" id="KW-0408">Iron</keyword>
<organism evidence="8">
    <name type="scientific">marine metagenome</name>
    <dbReference type="NCBI Taxonomy" id="408172"/>
    <lineage>
        <taxon>unclassified sequences</taxon>
        <taxon>metagenomes</taxon>
        <taxon>ecological metagenomes</taxon>
    </lineage>
</organism>
<evidence type="ECO:0000256" key="3">
    <source>
        <dbReference type="ARBA" id="ARBA00022723"/>
    </source>
</evidence>
<dbReference type="Pfam" id="PF00848">
    <property type="entry name" value="Ring_hydroxyl_A"/>
    <property type="match status" value="1"/>
</dbReference>
<evidence type="ECO:0000256" key="1">
    <source>
        <dbReference type="ARBA" id="ARBA00001962"/>
    </source>
</evidence>
<dbReference type="GO" id="GO:0051537">
    <property type="term" value="F:2 iron, 2 sulfur cluster binding"/>
    <property type="evidence" value="ECO:0007669"/>
    <property type="project" value="UniProtKB-KW"/>
</dbReference>
<dbReference type="AlphaFoldDB" id="A0A382B358"/>
<feature type="domain" description="Rieske" evidence="7">
    <location>
        <begin position="5"/>
        <end position="114"/>
    </location>
</feature>
<gene>
    <name evidence="8" type="ORF">METZ01_LOCUS160557</name>
</gene>
<evidence type="ECO:0000313" key="8">
    <source>
        <dbReference type="EMBL" id="SVB07703.1"/>
    </source>
</evidence>
<dbReference type="InterPro" id="IPR017941">
    <property type="entry name" value="Rieske_2Fe-2S"/>
</dbReference>
<sequence>WYQNWIFAAHVNELPGTGDFMVTRIGDQEIVLVKTTNGISGFYNTCRHRGAALCIEDSGQFRGGVIRCPYHHWTYSLEGALVQTPRLDETLQFDHSAYSLYPVNVKIWEGCIFVNLSPTVSESLGEGIQPAEDTLANWDVASLKIAHRYETVLNCNWKIIWENFLECYHCPGIHRDLCNLVPIYQRSFMEREDERGWEQREDLSDPKFAGGLSHGNYSWTTDGQLHGEPFPNLTAEEFAAGYVYAQLLPSMFIVGHPDYVRMVWLRPLSPEQTCFSCYWLLPEASLERNDLDLASIVDFGMTVIEEDARVCELNQRGLKSLPHRGGQLVPQEYDVLNFHDWLRAQMNSVAALDE</sequence>
<dbReference type="InterPro" id="IPR015879">
    <property type="entry name" value="Ring_hydroxy_dOase_asu_C_dom"/>
</dbReference>
<proteinExistence type="predicted"/>
<dbReference type="Gene3D" id="3.90.380.10">
    <property type="entry name" value="Naphthalene 1,2-dioxygenase Alpha Subunit, Chain A, domain 1"/>
    <property type="match status" value="1"/>
</dbReference>
<accession>A0A382B358</accession>
<name>A0A382B358_9ZZZZ</name>
<dbReference type="PROSITE" id="PS51296">
    <property type="entry name" value="RIESKE"/>
    <property type="match status" value="1"/>
</dbReference>
<keyword evidence="2" id="KW-0001">2Fe-2S</keyword>
<protein>
    <recommendedName>
        <fullName evidence="7">Rieske domain-containing protein</fullName>
    </recommendedName>
</protein>
<keyword evidence="3" id="KW-0479">Metal-binding</keyword>
<evidence type="ECO:0000256" key="5">
    <source>
        <dbReference type="ARBA" id="ARBA00023004"/>
    </source>
</evidence>
<dbReference type="Pfam" id="PF00355">
    <property type="entry name" value="Rieske"/>
    <property type="match status" value="1"/>
</dbReference>
<evidence type="ECO:0000256" key="4">
    <source>
        <dbReference type="ARBA" id="ARBA00023002"/>
    </source>
</evidence>
<dbReference type="SUPFAM" id="SSF55961">
    <property type="entry name" value="Bet v1-like"/>
    <property type="match status" value="1"/>
</dbReference>
<dbReference type="Gene3D" id="2.102.10.10">
    <property type="entry name" value="Rieske [2Fe-2S] iron-sulphur domain"/>
    <property type="match status" value="1"/>
</dbReference>
<dbReference type="InterPro" id="IPR036922">
    <property type="entry name" value="Rieske_2Fe-2S_sf"/>
</dbReference>
<evidence type="ECO:0000259" key="7">
    <source>
        <dbReference type="PROSITE" id="PS51296"/>
    </source>
</evidence>
<dbReference type="CDD" id="cd03469">
    <property type="entry name" value="Rieske_RO_Alpha_N"/>
    <property type="match status" value="1"/>
</dbReference>
<dbReference type="InterPro" id="IPR001663">
    <property type="entry name" value="Rng_hydr_dOase-A"/>
</dbReference>